<protein>
    <submittedName>
        <fullName evidence="1">Membrane protein</fullName>
    </submittedName>
</protein>
<sequence>MTRKDDVLRKARELQQAIQALEPVRYYQQVEQQIHQNEQIAQHMQTLKQQQKQSVNLQNYHKPIAYERSEATIQSIQTEIDHIPIVSEFRHAQREANDTIQFIIETLTDGIDVAQSTTSHDSEEDGNES</sequence>
<gene>
    <name evidence="1" type="primary">ymcA</name>
    <name evidence="1" type="ORF">NCTC13832_01023</name>
</gene>
<proteinExistence type="predicted"/>
<dbReference type="InterPro" id="IPR023378">
    <property type="entry name" value="YheA/YmcA-like_dom_sf"/>
</dbReference>
<dbReference type="InterPro" id="IPR052767">
    <property type="entry name" value="Bact_com_dev_regulator"/>
</dbReference>
<organism evidence="1 2">
    <name type="scientific">Staphylococcus microti</name>
    <dbReference type="NCBI Taxonomy" id="569857"/>
    <lineage>
        <taxon>Bacteria</taxon>
        <taxon>Bacillati</taxon>
        <taxon>Bacillota</taxon>
        <taxon>Bacilli</taxon>
        <taxon>Bacillales</taxon>
        <taxon>Staphylococcaceae</taxon>
        <taxon>Staphylococcus</taxon>
    </lineage>
</organism>
<dbReference type="InterPro" id="IPR016783">
    <property type="entry name" value="Biofilm_formation_YmcA"/>
</dbReference>
<dbReference type="PANTHER" id="PTHR38448">
    <property type="entry name" value="REGULATORY PROTEIN YLBF-RELATED"/>
    <property type="match status" value="1"/>
</dbReference>
<dbReference type="Gene3D" id="1.20.1500.10">
    <property type="entry name" value="YheA/YmcA-like"/>
    <property type="match status" value="1"/>
</dbReference>
<accession>A0A380GTC2</accession>
<evidence type="ECO:0000313" key="2">
    <source>
        <dbReference type="Proteomes" id="UP000254100"/>
    </source>
</evidence>
<dbReference type="RefSeq" id="WP_044358826.1">
    <property type="nucleotide sequence ID" value="NZ_JXWY01000007.1"/>
</dbReference>
<dbReference type="PANTHER" id="PTHR38448:SF1">
    <property type="entry name" value="YLBF FAMILY REGULATOR"/>
    <property type="match status" value="1"/>
</dbReference>
<reference evidence="1 2" key="1">
    <citation type="submission" date="2018-06" db="EMBL/GenBank/DDBJ databases">
        <authorList>
            <consortium name="Pathogen Informatics"/>
            <person name="Doyle S."/>
        </authorList>
    </citation>
    <scope>NUCLEOTIDE SEQUENCE [LARGE SCALE GENOMIC DNA]</scope>
    <source>
        <strain evidence="1 2">NCTC13832</strain>
    </source>
</reference>
<dbReference type="Pfam" id="PF06133">
    <property type="entry name" value="Com_YlbF"/>
    <property type="match status" value="1"/>
</dbReference>
<dbReference type="EMBL" id="UHDT01000001">
    <property type="protein sequence ID" value="SUM57349.1"/>
    <property type="molecule type" value="Genomic_DNA"/>
</dbReference>
<name>A0A380GTC2_9STAP</name>
<dbReference type="PIRSF" id="PIRSF021287">
    <property type="entry name" value="Biofilm_formation_YmcA"/>
    <property type="match status" value="1"/>
</dbReference>
<dbReference type="SUPFAM" id="SSF158622">
    <property type="entry name" value="YheA/YmcA-like"/>
    <property type="match status" value="1"/>
</dbReference>
<dbReference type="OrthoDB" id="2167788at2"/>
<dbReference type="InterPro" id="IPR010368">
    <property type="entry name" value="Com_YlbF"/>
</dbReference>
<dbReference type="AlphaFoldDB" id="A0A380GTC2"/>
<dbReference type="Proteomes" id="UP000254100">
    <property type="component" value="Unassembled WGS sequence"/>
</dbReference>
<evidence type="ECO:0000313" key="1">
    <source>
        <dbReference type="EMBL" id="SUM57349.1"/>
    </source>
</evidence>